<evidence type="ECO:0000313" key="3">
    <source>
        <dbReference type="EMBL" id="EIJ79108.1"/>
    </source>
</evidence>
<feature type="transmembrane region" description="Helical" evidence="2">
    <location>
        <begin position="342"/>
        <end position="364"/>
    </location>
</feature>
<feature type="transmembrane region" description="Helical" evidence="2">
    <location>
        <begin position="62"/>
        <end position="84"/>
    </location>
</feature>
<dbReference type="InterPro" id="IPR016024">
    <property type="entry name" value="ARM-type_fold"/>
</dbReference>
<proteinExistence type="predicted"/>
<keyword evidence="2" id="KW-1133">Transmembrane helix</keyword>
<dbReference type="Gene3D" id="1.20.120.20">
    <property type="entry name" value="Apolipoprotein"/>
    <property type="match status" value="2"/>
</dbReference>
<dbReference type="SUPFAM" id="SSF48371">
    <property type="entry name" value="ARM repeat"/>
    <property type="match status" value="1"/>
</dbReference>
<dbReference type="eggNOG" id="COG5412">
    <property type="taxonomic scope" value="Bacteria"/>
</dbReference>
<dbReference type="RefSeq" id="WP_004438497.1">
    <property type="nucleotide sequence ID" value="NZ_AFEU01000003.1"/>
</dbReference>
<dbReference type="PANTHER" id="PTHR37813">
    <property type="entry name" value="FELS-2 PROPHAGE PROTEIN"/>
    <property type="match status" value="1"/>
</dbReference>
<feature type="transmembrane region" description="Helical" evidence="2">
    <location>
        <begin position="466"/>
        <end position="485"/>
    </location>
</feature>
<feature type="transmembrane region" description="Helical" evidence="2">
    <location>
        <begin position="421"/>
        <end position="446"/>
    </location>
</feature>
<dbReference type="OrthoDB" id="2157658at2"/>
<feature type="coiled-coil region" evidence="1">
    <location>
        <begin position="90"/>
        <end position="133"/>
    </location>
</feature>
<feature type="transmembrane region" description="Helical" evidence="2">
    <location>
        <begin position="35"/>
        <end position="56"/>
    </location>
</feature>
<dbReference type="PANTHER" id="PTHR37813:SF1">
    <property type="entry name" value="FELS-2 PROPHAGE PROTEIN"/>
    <property type="match status" value="1"/>
</dbReference>
<gene>
    <name evidence="3" type="ORF">PB1_16164</name>
</gene>
<feature type="transmembrane region" description="Helical" evidence="2">
    <location>
        <begin position="506"/>
        <end position="527"/>
    </location>
</feature>
<keyword evidence="2" id="KW-0812">Transmembrane</keyword>
<dbReference type="STRING" id="997296.PB1_16164"/>
<feature type="coiled-coil region" evidence="1">
    <location>
        <begin position="1125"/>
        <end position="1178"/>
    </location>
</feature>
<evidence type="ECO:0000256" key="2">
    <source>
        <dbReference type="SAM" id="Phobius"/>
    </source>
</evidence>
<reference evidence="3 4" key="1">
    <citation type="journal article" date="2012" name="Appl. Environ. Microbiol.">
        <title>Genome Sequence of Thermotolerant Bacillus methanolicus: Features and Regulation Related to Methylotrophy and Production of L-Lysine and L-Glutamate from Methanol.</title>
        <authorList>
            <person name="Heggeset T.M."/>
            <person name="Krog A."/>
            <person name="Balzer S."/>
            <person name="Wentzel A."/>
            <person name="Ellingsen T.E."/>
            <person name="Brautaset T."/>
        </authorList>
    </citation>
    <scope>NUCLEOTIDE SEQUENCE [LARGE SCALE GENOMIC DNA]</scope>
    <source>
        <strain evidence="3 4">PB1</strain>
    </source>
</reference>
<evidence type="ECO:0000313" key="4">
    <source>
        <dbReference type="Proteomes" id="UP000010523"/>
    </source>
</evidence>
<dbReference type="PATRIC" id="fig|997296.3.peg.3405"/>
<dbReference type="Proteomes" id="UP000010523">
    <property type="component" value="Unassembled WGS sequence"/>
</dbReference>
<feature type="transmembrane region" description="Helical" evidence="2">
    <location>
        <begin position="384"/>
        <end position="409"/>
    </location>
</feature>
<feature type="transmembrane region" description="Helical" evidence="2">
    <location>
        <begin position="539"/>
        <end position="557"/>
    </location>
</feature>
<organism evidence="3 4">
    <name type="scientific">Bacillus methanolicus PB1</name>
    <dbReference type="NCBI Taxonomy" id="997296"/>
    <lineage>
        <taxon>Bacteria</taxon>
        <taxon>Bacillati</taxon>
        <taxon>Bacillota</taxon>
        <taxon>Bacilli</taxon>
        <taxon>Bacillales</taxon>
        <taxon>Bacillaceae</taxon>
        <taxon>Bacillus</taxon>
    </lineage>
</organism>
<accession>I3DXY7</accession>
<protein>
    <submittedName>
        <fullName evidence="3">Bacteriophage-related protein</fullName>
    </submittedName>
</protein>
<comment type="caution">
    <text evidence="3">The sequence shown here is derived from an EMBL/GenBank/DDBJ whole genome shotgun (WGS) entry which is preliminary data.</text>
</comment>
<name>I3DXY7_BACMT</name>
<keyword evidence="1" id="KW-0175">Coiled coil</keyword>
<keyword evidence="4" id="KW-1185">Reference proteome</keyword>
<keyword evidence="2" id="KW-0472">Membrane</keyword>
<dbReference type="EMBL" id="AFEU01000003">
    <property type="protein sequence ID" value="EIJ79108.1"/>
    <property type="molecule type" value="Genomic_DNA"/>
</dbReference>
<evidence type="ECO:0000256" key="1">
    <source>
        <dbReference type="SAM" id="Coils"/>
    </source>
</evidence>
<sequence>MADGKVVIDSEIDDNGISRGIKNIKDKLRDLDTSLIRTAALGAAIQIAPAAIPAFASLTAGVLALGSAFGAAGIGVAGFGAVAVPTLKEVFEANENILKAEEKLAKADSAKEKAKAMEELKAATAGLSDAQKEALKSYQEFTSFWDEFAGRFQEPVLNLFTSGLQSLKTLLELSEPAIQGAAKAFDSLMKSLNQSLGTTEVKAFFDYVGKDAGPTIENFGKMAGNMLLGVMNIMRAFSPLSNEMQGGLLELTERFAEWSASLSGSAAFQAFVDYVRANGPPILSIIGNIAVIILELSKAFAPFGSVVLDTINVITGLIAQFIQANPAITATGAAIAMLAGKIMALSPIIAQVGSFFAGAVKWFLPITTEAGETITVLTRLQSAFAMLTSPIGLIIGAITGLIAIFVAMYQTNEQFRTSVTTIWTAIQSTISTVISAIGAFIMQIWGQIKAFWDQNQSSILAATQNVWSFIQAVINTSLTVIMAVFKAIWPVLKFIVVSVWDSIKGAIQGALTFIQGLIQLFSGILTGNFSKMWEGIKNIFVGAIQAVWNIFNLMLYGRILSLGKALFTGLKTIVQAGWSYIKSLFQGSVSSVSTLVSNGFTTIKTIINFTMNSVKSIITGIWNGIKATTTNVMTGIRSVITGVWNAINSIISTVVNSLKVIIRVGFQTMKNVVNEVSTNIKSIITRVWNDIISFLRGIDLFSIGKNIIQGLYRGISSMAGAIVDKAKDIANSVIRTFKSVLAIHSPSRVMRDEVGVPIGAGVAEGIKKSTSKVTKAAAAQAKAAQKAFEEAFKYAQYKFKMGKIDTTEYVRELRSLLKRAKTTDQTRKVNLEIKKVQDAQAKKDAEMARKLFEQGKQAIDYEKQVRNVSLETELKWWNNLAKQFKKGTKERLEAEKEFWRVKDEITKRNFENEKKWFEEKKYYGQLSLVDELKSLETVAKRYKEGTEERKYWEREIYRVKKEINDKLLAANNEYAQKVKEINERLQQDELKAKEEYEQKVKEINNRLLEEERKLTEEYEKAVDSRAKSLYSFAGIFDEIKRKSDVSGQGLLQNLADQVGAFKDWQGNIVSLSARGIDDGLLQELREMGPKAVDEIAALNSLSDEELNQYVQLWREKNALAKTQAVNELEGMRQETQAKIQQLRVTASTELEQVKIEYNNKIAELRAQANAQLELHKNEWMAKVKEISEGTKTELNLMSASMSDIGKNSMQGLIDGLNSMIGPLQKKAQEIAAIVENTMKSTLKIKSPSRVMRDEIGKWIPLGLAEGITRNIGAVISATNRMAQAAIPSLSIHQFPVGVGANVRSLSNLPNNSPVQSPGGAIILRVDLDGKTIAEQTYPDINRLLYGDMRNAARTGGTWKKL</sequence>
<feature type="coiled-coil region" evidence="1">
    <location>
        <begin position="960"/>
        <end position="1024"/>
    </location>
</feature>